<geneLocation type="plasmid" evidence="2 3">
    <name>unnamed1</name>
</geneLocation>
<evidence type="ECO:0000313" key="3">
    <source>
        <dbReference type="Proteomes" id="UP001218231"/>
    </source>
</evidence>
<dbReference type="Proteomes" id="UP001218231">
    <property type="component" value="Plasmid unnamed1"/>
</dbReference>
<protein>
    <submittedName>
        <fullName evidence="2">DJ-1/PfpI family protein</fullName>
    </submittedName>
</protein>
<dbReference type="Pfam" id="PF01965">
    <property type="entry name" value="DJ-1_PfpI"/>
    <property type="match status" value="1"/>
</dbReference>
<name>A0ABY7U3H8_9SPHN</name>
<organism evidence="2 3">
    <name type="scientific">Novosphingobium humi</name>
    <dbReference type="NCBI Taxonomy" id="2282397"/>
    <lineage>
        <taxon>Bacteria</taxon>
        <taxon>Pseudomonadati</taxon>
        <taxon>Pseudomonadota</taxon>
        <taxon>Alphaproteobacteria</taxon>
        <taxon>Sphingomonadales</taxon>
        <taxon>Sphingomonadaceae</taxon>
        <taxon>Novosphingobium</taxon>
    </lineage>
</organism>
<dbReference type="PANTHER" id="PTHR43130">
    <property type="entry name" value="ARAC-FAMILY TRANSCRIPTIONAL REGULATOR"/>
    <property type="match status" value="1"/>
</dbReference>
<reference evidence="2 3" key="1">
    <citation type="submission" date="2023-02" db="EMBL/GenBank/DDBJ databases">
        <title>Genome sequence of Novosphingobium humi KACC 19094.</title>
        <authorList>
            <person name="Kim S."/>
            <person name="Heo J."/>
            <person name="Kwon S.-W."/>
        </authorList>
    </citation>
    <scope>NUCLEOTIDE SEQUENCE [LARGE SCALE GENOMIC DNA]</scope>
    <source>
        <strain evidence="2 3">KACC 19094</strain>
        <plasmid evidence="2 3">unnamed1</plasmid>
    </source>
</reference>
<evidence type="ECO:0000259" key="1">
    <source>
        <dbReference type="Pfam" id="PF01965"/>
    </source>
</evidence>
<sequence length="250" mass="26275">MKPTDLPSLNHLRAVTAPEGAPPFHVGIIIGPGFVPMDMVGVQTVLGLMPGVEIHLLWKTQDLVEGFPNWWTKPTTTFADCPQTLDVLAIPMLAPEVQNDPEVIAFVADKAKSAGYVIGICNGVLVLGAAGVLKGRNVTASHNALPILDKLGVREVIPAGNGVTIDGNLFTAGPGVGSFEAAFLVVEAAFGRTAAQLAEVIIEYDPHPIYGMGIPANADPALVAQFEAIMEPLVADYRKGSIDSFEAMSV</sequence>
<dbReference type="InterPro" id="IPR029062">
    <property type="entry name" value="Class_I_gatase-like"/>
</dbReference>
<dbReference type="RefSeq" id="WP_169477072.1">
    <property type="nucleotide sequence ID" value="NZ_CP117418.1"/>
</dbReference>
<evidence type="ECO:0000313" key="2">
    <source>
        <dbReference type="EMBL" id="WCT79165.1"/>
    </source>
</evidence>
<dbReference type="SUPFAM" id="SSF52317">
    <property type="entry name" value="Class I glutamine amidotransferase-like"/>
    <property type="match status" value="1"/>
</dbReference>
<dbReference type="Gene3D" id="3.40.50.880">
    <property type="match status" value="1"/>
</dbReference>
<accession>A0ABY7U3H8</accession>
<gene>
    <name evidence="2" type="ORF">PQ457_19350</name>
</gene>
<dbReference type="EMBL" id="CP117418">
    <property type="protein sequence ID" value="WCT79165.1"/>
    <property type="molecule type" value="Genomic_DNA"/>
</dbReference>
<dbReference type="InterPro" id="IPR002818">
    <property type="entry name" value="DJ-1/PfpI"/>
</dbReference>
<proteinExistence type="predicted"/>
<dbReference type="InterPro" id="IPR052158">
    <property type="entry name" value="INH-QAR"/>
</dbReference>
<dbReference type="PANTHER" id="PTHR43130:SF2">
    <property type="entry name" value="DJ-1_PFPI DOMAIN-CONTAINING PROTEIN"/>
    <property type="match status" value="1"/>
</dbReference>
<feature type="domain" description="DJ-1/PfpI" evidence="1">
    <location>
        <begin position="27"/>
        <end position="173"/>
    </location>
</feature>
<keyword evidence="2" id="KW-0614">Plasmid</keyword>
<keyword evidence="3" id="KW-1185">Reference proteome</keyword>